<reference evidence="2 3" key="1">
    <citation type="journal article" date="2007" name="Archaea">
        <title>The genome of Hyperthermus butylicus: a sulfur-reducing, peptide fermenting, neutrophilic Crenarchaeote growing up to 108 degrees C.</title>
        <authorList>
            <person name="Brugger K."/>
            <person name="Chen L."/>
            <person name="Stark M."/>
            <person name="Zibat A."/>
            <person name="Redder P."/>
            <person name="Ruepp A."/>
            <person name="Awayez M."/>
            <person name="She Q."/>
            <person name="Garrett R.A."/>
            <person name="Klenk H.P."/>
        </authorList>
    </citation>
    <scope>NUCLEOTIDE SEQUENCE [LARGE SCALE GENOMIC DNA]</scope>
    <source>
        <strain evidence="3">DSM 5456 / JCM 9403 / PLM1-5</strain>
    </source>
</reference>
<dbReference type="EnsemblBacteria" id="ABM81313">
    <property type="protein sequence ID" value="ABM81313"/>
    <property type="gene ID" value="Hbut_1491"/>
</dbReference>
<evidence type="ECO:0000313" key="2">
    <source>
        <dbReference type="EMBL" id="ABM81313.1"/>
    </source>
</evidence>
<dbReference type="GeneID" id="4781777"/>
<feature type="transmembrane region" description="Helical" evidence="1">
    <location>
        <begin position="180"/>
        <end position="207"/>
    </location>
</feature>
<dbReference type="KEGG" id="hbu:Hbut_1491"/>
<dbReference type="AlphaFoldDB" id="A2BMV2"/>
<organism evidence="2 3">
    <name type="scientific">Hyperthermus butylicus (strain DSM 5456 / JCM 9403 / PLM1-5)</name>
    <dbReference type="NCBI Taxonomy" id="415426"/>
    <lineage>
        <taxon>Archaea</taxon>
        <taxon>Thermoproteota</taxon>
        <taxon>Thermoprotei</taxon>
        <taxon>Desulfurococcales</taxon>
        <taxon>Pyrodictiaceae</taxon>
        <taxon>Hyperthermus</taxon>
    </lineage>
</organism>
<feature type="transmembrane region" description="Helical" evidence="1">
    <location>
        <begin position="104"/>
        <end position="127"/>
    </location>
</feature>
<name>A2BMV2_HYPBU</name>
<evidence type="ECO:0000313" key="3">
    <source>
        <dbReference type="Proteomes" id="UP000002593"/>
    </source>
</evidence>
<dbReference type="EMBL" id="CP000493">
    <property type="protein sequence ID" value="ABM81313.1"/>
    <property type="molecule type" value="Genomic_DNA"/>
</dbReference>
<feature type="transmembrane region" description="Helical" evidence="1">
    <location>
        <begin position="12"/>
        <end position="30"/>
    </location>
</feature>
<evidence type="ECO:0000256" key="1">
    <source>
        <dbReference type="SAM" id="Phobius"/>
    </source>
</evidence>
<feature type="transmembrane region" description="Helical" evidence="1">
    <location>
        <begin position="139"/>
        <end position="160"/>
    </location>
</feature>
<dbReference type="STRING" id="415426.Hbut_1491"/>
<keyword evidence="1" id="KW-0812">Transmembrane</keyword>
<proteinExistence type="predicted"/>
<keyword evidence="1" id="KW-1133">Transmembrane helix</keyword>
<accession>A2BMV2</accession>
<dbReference type="HOGENOM" id="CLU_1131591_0_0_2"/>
<feature type="transmembrane region" description="Helical" evidence="1">
    <location>
        <begin position="36"/>
        <end position="63"/>
    </location>
</feature>
<gene>
    <name evidence="2" type="ordered locus">Hbut_1491</name>
</gene>
<feature type="transmembrane region" description="Helical" evidence="1">
    <location>
        <begin position="75"/>
        <end position="92"/>
    </location>
</feature>
<keyword evidence="3" id="KW-1185">Reference proteome</keyword>
<sequence>MEADSIARIAHGFAVPTAALALLVLAYTVLPAPWLLAGMAVAAAAAAVGRLWLSLLTALSVALTAAAVESRPETVAALAGIALLTLAAPGPGLQPPYKPPKSLLLAIAFSGLAALHASLAAHALAMVQPYAAILASHPGAEGSAYLAAALVAAAISYLASAPRPLLRPPSRLRPWHILEVVVYTATMIPVFSEPAVFAAVLAGLAAGGIAVQVKPRARLVAYMAAYTAAALLLGVDAEIARILAP</sequence>
<dbReference type="RefSeq" id="WP_011822631.1">
    <property type="nucleotide sequence ID" value="NC_008818.1"/>
</dbReference>
<protein>
    <submittedName>
        <fullName evidence="2">Uncharacterized protein</fullName>
    </submittedName>
</protein>
<feature type="transmembrane region" description="Helical" evidence="1">
    <location>
        <begin position="219"/>
        <end position="244"/>
    </location>
</feature>
<keyword evidence="1" id="KW-0472">Membrane</keyword>
<dbReference type="Proteomes" id="UP000002593">
    <property type="component" value="Chromosome"/>
</dbReference>